<dbReference type="SUPFAM" id="SSF55729">
    <property type="entry name" value="Acyl-CoA N-acyltransferases (Nat)"/>
    <property type="match status" value="1"/>
</dbReference>
<organism evidence="2 3">
    <name type="scientific">Dorea acetigenes</name>
    <dbReference type="NCBI Taxonomy" id="2981787"/>
    <lineage>
        <taxon>Bacteria</taxon>
        <taxon>Bacillati</taxon>
        <taxon>Bacillota</taxon>
        <taxon>Clostridia</taxon>
        <taxon>Lachnospirales</taxon>
        <taxon>Lachnospiraceae</taxon>
        <taxon>Dorea</taxon>
    </lineage>
</organism>
<feature type="domain" description="N-acetyltransferase" evidence="1">
    <location>
        <begin position="4"/>
        <end position="116"/>
    </location>
</feature>
<evidence type="ECO:0000313" key="3">
    <source>
        <dbReference type="Proteomes" id="UP001652431"/>
    </source>
</evidence>
<dbReference type="PROSITE" id="PS51186">
    <property type="entry name" value="GNAT"/>
    <property type="match status" value="1"/>
</dbReference>
<proteinExistence type="predicted"/>
<dbReference type="RefSeq" id="WP_262575747.1">
    <property type="nucleotide sequence ID" value="NZ_JAOQJU010000023.1"/>
</dbReference>
<accession>A0ABT2RQT8</accession>
<sequence length="116" mass="13793">MGKIIITDDNGEDREYLHQRVQKYNQKYFEKAEFQDISVCLKSESGEIQAGLAGTVRGNWFLVWELWVKEELRRKKLGSEILKKAEEEARKRGCQYVLLDTFEFQAPEFYKKKRIP</sequence>
<dbReference type="Proteomes" id="UP001652431">
    <property type="component" value="Unassembled WGS sequence"/>
</dbReference>
<name>A0ABT2RQT8_9FIRM</name>
<evidence type="ECO:0000313" key="2">
    <source>
        <dbReference type="EMBL" id="MCU6687621.1"/>
    </source>
</evidence>
<dbReference type="InterPro" id="IPR000182">
    <property type="entry name" value="GNAT_dom"/>
</dbReference>
<evidence type="ECO:0000259" key="1">
    <source>
        <dbReference type="PROSITE" id="PS51186"/>
    </source>
</evidence>
<dbReference type="InterPro" id="IPR016181">
    <property type="entry name" value="Acyl_CoA_acyltransferase"/>
</dbReference>
<dbReference type="CDD" id="cd04301">
    <property type="entry name" value="NAT_SF"/>
    <property type="match status" value="1"/>
</dbReference>
<gene>
    <name evidence="2" type="ORF">OCV99_13965</name>
</gene>
<dbReference type="Gene3D" id="3.40.630.30">
    <property type="match status" value="1"/>
</dbReference>
<dbReference type="Pfam" id="PF00583">
    <property type="entry name" value="Acetyltransf_1"/>
    <property type="match status" value="1"/>
</dbReference>
<dbReference type="EMBL" id="JAOQJU010000023">
    <property type="protein sequence ID" value="MCU6687621.1"/>
    <property type="molecule type" value="Genomic_DNA"/>
</dbReference>
<keyword evidence="3" id="KW-1185">Reference proteome</keyword>
<comment type="caution">
    <text evidence="2">The sequence shown here is derived from an EMBL/GenBank/DDBJ whole genome shotgun (WGS) entry which is preliminary data.</text>
</comment>
<protein>
    <submittedName>
        <fullName evidence="2">GNAT family N-acetyltransferase</fullName>
    </submittedName>
</protein>
<reference evidence="2 3" key="1">
    <citation type="journal article" date="2021" name="ISME Commun">
        <title>Automated analysis of genomic sequences facilitates high-throughput and comprehensive description of bacteria.</title>
        <authorList>
            <person name="Hitch T.C.A."/>
        </authorList>
    </citation>
    <scope>NUCLEOTIDE SEQUENCE [LARGE SCALE GENOMIC DNA]</scope>
    <source>
        <strain evidence="2 3">Sanger_03</strain>
    </source>
</reference>